<keyword evidence="5" id="KW-1185">Reference proteome</keyword>
<dbReference type="CDD" id="cd10229">
    <property type="entry name" value="ASKHA_NBD_HSP70_HSPA12"/>
    <property type="match status" value="1"/>
</dbReference>
<dbReference type="Pfam" id="PF00012">
    <property type="entry name" value="HSP70"/>
    <property type="match status" value="1"/>
</dbReference>
<reference evidence="4" key="1">
    <citation type="journal article" date="2019" name="bioRxiv">
        <title>The Genome of the Zebra Mussel, Dreissena polymorpha: A Resource for Invasive Species Research.</title>
        <authorList>
            <person name="McCartney M.A."/>
            <person name="Auch B."/>
            <person name="Kono T."/>
            <person name="Mallez S."/>
            <person name="Zhang Y."/>
            <person name="Obille A."/>
            <person name="Becker A."/>
            <person name="Abrahante J.E."/>
            <person name="Garbe J."/>
            <person name="Badalamenti J.P."/>
            <person name="Herman A."/>
            <person name="Mangelson H."/>
            <person name="Liachko I."/>
            <person name="Sullivan S."/>
            <person name="Sone E.D."/>
            <person name="Koren S."/>
            <person name="Silverstein K.A.T."/>
            <person name="Beckman K.B."/>
            <person name="Gohl D.M."/>
        </authorList>
    </citation>
    <scope>NUCLEOTIDE SEQUENCE</scope>
    <source>
        <strain evidence="4">Duluth1</strain>
        <tissue evidence="4">Whole animal</tissue>
    </source>
</reference>
<dbReference type="InterPro" id="IPR013126">
    <property type="entry name" value="Hsp_70_fam"/>
</dbReference>
<dbReference type="SUPFAM" id="SSF53067">
    <property type="entry name" value="Actin-like ATPase domain"/>
    <property type="match status" value="2"/>
</dbReference>
<evidence type="ECO:0000313" key="4">
    <source>
        <dbReference type="EMBL" id="KAH3830060.1"/>
    </source>
</evidence>
<protein>
    <submittedName>
        <fullName evidence="4">Uncharacterized protein</fullName>
    </submittedName>
</protein>
<dbReference type="PANTHER" id="PTHR14187:SF5">
    <property type="entry name" value="HEAT SHOCK 70 KDA PROTEIN 12A"/>
    <property type="match status" value="1"/>
</dbReference>
<evidence type="ECO:0000313" key="5">
    <source>
        <dbReference type="Proteomes" id="UP000828390"/>
    </source>
</evidence>
<proteinExistence type="inferred from homology"/>
<organism evidence="4 5">
    <name type="scientific">Dreissena polymorpha</name>
    <name type="common">Zebra mussel</name>
    <name type="synonym">Mytilus polymorpha</name>
    <dbReference type="NCBI Taxonomy" id="45954"/>
    <lineage>
        <taxon>Eukaryota</taxon>
        <taxon>Metazoa</taxon>
        <taxon>Spiralia</taxon>
        <taxon>Lophotrochozoa</taxon>
        <taxon>Mollusca</taxon>
        <taxon>Bivalvia</taxon>
        <taxon>Autobranchia</taxon>
        <taxon>Heteroconchia</taxon>
        <taxon>Euheterodonta</taxon>
        <taxon>Imparidentia</taxon>
        <taxon>Neoheterodontei</taxon>
        <taxon>Myida</taxon>
        <taxon>Dreissenoidea</taxon>
        <taxon>Dreissenidae</taxon>
        <taxon>Dreissena</taxon>
    </lineage>
</organism>
<evidence type="ECO:0000256" key="3">
    <source>
        <dbReference type="ARBA" id="ARBA00022840"/>
    </source>
</evidence>
<dbReference type="Gene3D" id="3.30.420.40">
    <property type="match status" value="1"/>
</dbReference>
<dbReference type="EMBL" id="JAIWYP010000004">
    <property type="protein sequence ID" value="KAH3830060.1"/>
    <property type="molecule type" value="Genomic_DNA"/>
</dbReference>
<dbReference type="AlphaFoldDB" id="A0A9D4JZ22"/>
<dbReference type="Proteomes" id="UP000828390">
    <property type="component" value="Unassembled WGS sequence"/>
</dbReference>
<comment type="caution">
    <text evidence="4">The sequence shown here is derived from an EMBL/GenBank/DDBJ whole genome shotgun (WGS) entry which is preliminary data.</text>
</comment>
<keyword evidence="3" id="KW-0067">ATP-binding</keyword>
<accession>A0A9D4JZ22</accession>
<dbReference type="PANTHER" id="PTHR14187">
    <property type="entry name" value="ALPHA KINASE/ELONGATION FACTOR 2 KINASE"/>
    <property type="match status" value="1"/>
</dbReference>
<gene>
    <name evidence="4" type="ORF">DPMN_103297</name>
</gene>
<dbReference type="InterPro" id="IPR043129">
    <property type="entry name" value="ATPase_NBD"/>
</dbReference>
<dbReference type="GO" id="GO:0140662">
    <property type="term" value="F:ATP-dependent protein folding chaperone"/>
    <property type="evidence" value="ECO:0007669"/>
    <property type="project" value="InterPro"/>
</dbReference>
<keyword evidence="2" id="KW-0547">Nucleotide-binding</keyword>
<sequence>MAANQSLIVAAIDFGTTYSGWAFSFKHEYESDPTKIFTNIWTASQLSSYKAPTSILIQPDGHTVEAFGFEAENRYSEICAEGNQKAWYYFRRFKMLLWGTGEISSDITKETKIKDVSGKELQALLVFSLSIKFMKDKMMQTSNKQLGANKLEEKDFHWVLTVPAIWNDKAKHFMRLAAEACGIPGERLSIALEPEAASLYCKHLKVDKQTLKENTLAAFHEGKTYMVLDAGGGTVDITIHEVCHGGGLKEVDKASGGAWGGITVDEAFIKFMEEVAVYDVKLE</sequence>
<name>A0A9D4JZ22_DREPO</name>
<reference evidence="4" key="2">
    <citation type="submission" date="2020-11" db="EMBL/GenBank/DDBJ databases">
        <authorList>
            <person name="McCartney M.A."/>
            <person name="Auch B."/>
            <person name="Kono T."/>
            <person name="Mallez S."/>
            <person name="Becker A."/>
            <person name="Gohl D.M."/>
            <person name="Silverstein K.A.T."/>
            <person name="Koren S."/>
            <person name="Bechman K.B."/>
            <person name="Herman A."/>
            <person name="Abrahante J.E."/>
            <person name="Garbe J."/>
        </authorList>
    </citation>
    <scope>NUCLEOTIDE SEQUENCE</scope>
    <source>
        <strain evidence="4">Duluth1</strain>
        <tissue evidence="4">Whole animal</tissue>
    </source>
</reference>
<comment type="similarity">
    <text evidence="1">Belongs to the heat shock protein 70 family.</text>
</comment>
<evidence type="ECO:0000256" key="1">
    <source>
        <dbReference type="ARBA" id="ARBA00007381"/>
    </source>
</evidence>
<dbReference type="GO" id="GO:0005524">
    <property type="term" value="F:ATP binding"/>
    <property type="evidence" value="ECO:0007669"/>
    <property type="project" value="UniProtKB-KW"/>
</dbReference>
<evidence type="ECO:0000256" key="2">
    <source>
        <dbReference type="ARBA" id="ARBA00022741"/>
    </source>
</evidence>